<reference evidence="2" key="2">
    <citation type="submission" date="2015-12" db="EMBL/GenBank/DDBJ databases">
        <authorList>
            <person name="Shamseldin A."/>
            <person name="Moawad H."/>
            <person name="Abd El-Rahim W.M."/>
            <person name="Sadowsky M.J."/>
        </authorList>
    </citation>
    <scope>NUCLEOTIDE SEQUENCE</scope>
    <source>
        <strain evidence="2">KJ1R5</strain>
    </source>
</reference>
<sequence length="167" mass="19419">MEITSAASFIDYYEKIRARTLRLLEVVPAEHLDFSYKPGKFTIGDQIRHIAAIERYMYGETISGRKSAYQGCGKELADGYENVMGFFNEMHRQTIEIIRGLSDEDLKRKCLTPPGHEITLWKWLRAMTEHEIHHRAELYIYLNLLDVKTPQIYGFSAEEVEGMSVRL</sequence>
<evidence type="ECO:0000313" key="4">
    <source>
        <dbReference type="Proteomes" id="UP000070513"/>
    </source>
</evidence>
<reference evidence="3 5" key="4">
    <citation type="submission" date="2024-12" db="EMBL/GenBank/DDBJ databases">
        <title>Draft genome sequence of Chryseobacterium kwangjuense AG447.</title>
        <authorList>
            <person name="Cheptsov V.S."/>
            <person name="Belov A."/>
            <person name="Zavarzina A.G."/>
        </authorList>
    </citation>
    <scope>NUCLEOTIDE SEQUENCE [LARGE SCALE GENOMIC DNA]</scope>
    <source>
        <strain evidence="3 5">AG447</strain>
    </source>
</reference>
<dbReference type="RefSeq" id="WP_062652355.1">
    <property type="nucleotide sequence ID" value="NZ_JBJXVJ010000004.1"/>
</dbReference>
<dbReference type="Gene3D" id="1.20.120.450">
    <property type="entry name" value="dinb family like domain"/>
    <property type="match status" value="1"/>
</dbReference>
<proteinExistence type="predicted"/>
<dbReference type="Pfam" id="PF12867">
    <property type="entry name" value="DinB_2"/>
    <property type="match status" value="1"/>
</dbReference>
<accession>A0A135W8A7</accession>
<dbReference type="Proteomes" id="UP001634154">
    <property type="component" value="Unassembled WGS sequence"/>
</dbReference>
<comment type="caution">
    <text evidence="2">The sequence shown here is derived from an EMBL/GenBank/DDBJ whole genome shotgun (WGS) entry which is preliminary data.</text>
</comment>
<evidence type="ECO:0000259" key="1">
    <source>
        <dbReference type="Pfam" id="PF12867"/>
    </source>
</evidence>
<dbReference type="EMBL" id="JBJXVJ010000004">
    <property type="protein sequence ID" value="MFN1218795.1"/>
    <property type="molecule type" value="Genomic_DNA"/>
</dbReference>
<dbReference type="OrthoDB" id="119432at2"/>
<dbReference type="Proteomes" id="UP000070513">
    <property type="component" value="Unassembled WGS sequence"/>
</dbReference>
<dbReference type="InterPro" id="IPR034660">
    <property type="entry name" value="DinB/YfiT-like"/>
</dbReference>
<dbReference type="InterPro" id="IPR024775">
    <property type="entry name" value="DinB-like"/>
</dbReference>
<reference evidence="2 4" key="3">
    <citation type="journal article" date="2016" name="Genome Announc.">
        <title>Draft Genome Sequence of a Biocontrol Rhizobacterium, Chryseobacterium kwangjuense Strain KJ1R5, Isolated from Pepper (Capsicum annuum).</title>
        <authorList>
            <person name="Jeong J.J."/>
            <person name="Park H."/>
            <person name="Park B.H."/>
            <person name="Mannaa M."/>
            <person name="Sang M.K."/>
            <person name="Choi I.G."/>
            <person name="Kim K.D."/>
        </authorList>
    </citation>
    <scope>NUCLEOTIDE SEQUENCE [LARGE SCALE GENOMIC DNA]</scope>
    <source>
        <strain evidence="2 4">KJ1R5</strain>
    </source>
</reference>
<name>A0A135W8A7_9FLAO</name>
<organism evidence="2 4">
    <name type="scientific">Chryseobacterium kwangjuense</name>
    <dbReference type="NCBI Taxonomy" id="267125"/>
    <lineage>
        <taxon>Bacteria</taxon>
        <taxon>Pseudomonadati</taxon>
        <taxon>Bacteroidota</taxon>
        <taxon>Flavobacteriia</taxon>
        <taxon>Flavobacteriales</taxon>
        <taxon>Weeksellaceae</taxon>
        <taxon>Chryseobacterium group</taxon>
        <taxon>Chryseobacterium</taxon>
    </lineage>
</organism>
<dbReference type="SUPFAM" id="SSF109854">
    <property type="entry name" value="DinB/YfiT-like putative metalloenzymes"/>
    <property type="match status" value="1"/>
</dbReference>
<reference evidence="4" key="1">
    <citation type="submission" date="2015-12" db="EMBL/GenBank/DDBJ databases">
        <title>Genome sequence of a biocontrol rhizobacterium Chryseobacterium kwangjuense strain KJ1R5 isolated from pepper (Capsicum annuum L.).</title>
        <authorList>
            <person name="Jeong J.-J."/>
            <person name="Park H."/>
            <person name="Mannaa M."/>
            <person name="Sang M.K."/>
            <person name="Choi I.-G."/>
            <person name="Kim K.D."/>
        </authorList>
    </citation>
    <scope>NUCLEOTIDE SEQUENCE [LARGE SCALE GENOMIC DNA]</scope>
    <source>
        <strain evidence="4">KJ1R5</strain>
    </source>
</reference>
<evidence type="ECO:0000313" key="2">
    <source>
        <dbReference type="EMBL" id="KXH81174.1"/>
    </source>
</evidence>
<evidence type="ECO:0000313" key="5">
    <source>
        <dbReference type="Proteomes" id="UP001634154"/>
    </source>
</evidence>
<evidence type="ECO:0000313" key="3">
    <source>
        <dbReference type="EMBL" id="MFN1218795.1"/>
    </source>
</evidence>
<protein>
    <submittedName>
        <fullName evidence="2">Damage-inducible protein DinB</fullName>
    </submittedName>
    <submittedName>
        <fullName evidence="3">DinB family protein</fullName>
    </submittedName>
</protein>
<dbReference type="AlphaFoldDB" id="A0A135W8A7"/>
<gene>
    <name evidence="3" type="ORF">ACKW6Q_17655</name>
    <name evidence="2" type="ORF">AU378_15755</name>
</gene>
<keyword evidence="5" id="KW-1185">Reference proteome</keyword>
<feature type="domain" description="DinB-like" evidence="1">
    <location>
        <begin position="13"/>
        <end position="137"/>
    </location>
</feature>
<dbReference type="EMBL" id="LPUR01000016">
    <property type="protein sequence ID" value="KXH81174.1"/>
    <property type="molecule type" value="Genomic_DNA"/>
</dbReference>